<dbReference type="OrthoDB" id="3778859at2"/>
<organism evidence="2 3">
    <name type="scientific">Nocardioides albertanoniae</name>
    <dbReference type="NCBI Taxonomy" id="1175486"/>
    <lineage>
        <taxon>Bacteria</taxon>
        <taxon>Bacillati</taxon>
        <taxon>Actinomycetota</taxon>
        <taxon>Actinomycetes</taxon>
        <taxon>Propionibacteriales</taxon>
        <taxon>Nocardioidaceae</taxon>
        <taxon>Nocardioides</taxon>
    </lineage>
</organism>
<feature type="compositionally biased region" description="Pro residues" evidence="1">
    <location>
        <begin position="65"/>
        <end position="75"/>
    </location>
</feature>
<evidence type="ECO:0000313" key="2">
    <source>
        <dbReference type="EMBL" id="TQL68232.1"/>
    </source>
</evidence>
<keyword evidence="3" id="KW-1185">Reference proteome</keyword>
<name>A0A543A6K0_9ACTN</name>
<reference evidence="2 3" key="1">
    <citation type="submission" date="2019-06" db="EMBL/GenBank/DDBJ databases">
        <title>Sequencing the genomes of 1000 actinobacteria strains.</title>
        <authorList>
            <person name="Klenk H.-P."/>
        </authorList>
    </citation>
    <scope>NUCLEOTIDE SEQUENCE [LARGE SCALE GENOMIC DNA]</scope>
    <source>
        <strain evidence="2 3">DSM 25218</strain>
    </source>
</reference>
<comment type="caution">
    <text evidence="2">The sequence shown here is derived from an EMBL/GenBank/DDBJ whole genome shotgun (WGS) entry which is preliminary data.</text>
</comment>
<dbReference type="AlphaFoldDB" id="A0A543A6K0"/>
<dbReference type="EMBL" id="VFOV01000001">
    <property type="protein sequence ID" value="TQL68232.1"/>
    <property type="molecule type" value="Genomic_DNA"/>
</dbReference>
<proteinExistence type="predicted"/>
<gene>
    <name evidence="2" type="ORF">FB381_2121</name>
</gene>
<dbReference type="RefSeq" id="WP_141780256.1">
    <property type="nucleotide sequence ID" value="NZ_VFOV01000001.1"/>
</dbReference>
<evidence type="ECO:0000313" key="3">
    <source>
        <dbReference type="Proteomes" id="UP000320209"/>
    </source>
</evidence>
<evidence type="ECO:0000256" key="1">
    <source>
        <dbReference type="SAM" id="MobiDB-lite"/>
    </source>
</evidence>
<accession>A0A543A6K0</accession>
<feature type="region of interest" description="Disordered" evidence="1">
    <location>
        <begin position="59"/>
        <end position="80"/>
    </location>
</feature>
<protein>
    <submittedName>
        <fullName evidence="2">Uncharacterized protein</fullName>
    </submittedName>
</protein>
<dbReference type="Proteomes" id="UP000320209">
    <property type="component" value="Unassembled WGS sequence"/>
</dbReference>
<sequence>MTTSKPDSRLATLISSGWTTAGAVAALPLAGAAVATGGWGWAAGALGALALGTGTALGARASRPGPDPAPAPPRGPEGRPIHTYYFLSETRIAMLHAQLISGKVGSHLREIVRTSSGGVEAGIDVPPVTAVTRRAREIAKKYTEEAQPTRETLVGDVLAALQARRLMHGSDADLEHVAGLVARTDTDDQFLQFNVAGPDLRQAVLAVPAPADDHPDNTGTLKQTSHGLTVTMHVGSRGKQEDFDELEHRENVIVVGVLRSLDTRAKTATVRVIAVY</sequence>